<dbReference type="InterPro" id="IPR011257">
    <property type="entry name" value="DNA_glycosylase"/>
</dbReference>
<dbReference type="CDD" id="cd00056">
    <property type="entry name" value="ENDO3c"/>
    <property type="match status" value="1"/>
</dbReference>
<keyword evidence="3" id="KW-0408">Iron</keyword>
<evidence type="ECO:0000256" key="3">
    <source>
        <dbReference type="ARBA" id="ARBA00023004"/>
    </source>
</evidence>
<dbReference type="InterPro" id="IPR023170">
    <property type="entry name" value="HhH_base_excis_C"/>
</dbReference>
<name>A0A8E1RJU0_LENKE</name>
<dbReference type="GO" id="GO:0046872">
    <property type="term" value="F:metal ion binding"/>
    <property type="evidence" value="ECO:0007669"/>
    <property type="project" value="UniProtKB-KW"/>
</dbReference>
<proteinExistence type="predicted"/>
<dbReference type="Pfam" id="PF00730">
    <property type="entry name" value="HhH-GPD"/>
    <property type="match status" value="1"/>
</dbReference>
<dbReference type="PANTHER" id="PTHR10359:SF19">
    <property type="entry name" value="DNA REPAIR GLYCOSYLASE MJ1434-RELATED"/>
    <property type="match status" value="1"/>
</dbReference>
<dbReference type="SUPFAM" id="SSF48150">
    <property type="entry name" value="DNA-glycosylase"/>
    <property type="match status" value="1"/>
</dbReference>
<evidence type="ECO:0000256" key="1">
    <source>
        <dbReference type="ARBA" id="ARBA00022485"/>
    </source>
</evidence>
<evidence type="ECO:0000256" key="2">
    <source>
        <dbReference type="ARBA" id="ARBA00022723"/>
    </source>
</evidence>
<accession>A0A8E1RJU0</accession>
<evidence type="ECO:0000256" key="4">
    <source>
        <dbReference type="ARBA" id="ARBA00023014"/>
    </source>
</evidence>
<keyword evidence="2" id="KW-0479">Metal-binding</keyword>
<reference evidence="6 7" key="1">
    <citation type="journal article" date="2015" name="Genome Announc.">
        <title>Expanding the biotechnology potential of lactobacilli through comparative genomics of 213 strains and associated genera.</title>
        <authorList>
            <person name="Sun Z."/>
            <person name="Harris H.M."/>
            <person name="McCann A."/>
            <person name="Guo C."/>
            <person name="Argimon S."/>
            <person name="Zhang W."/>
            <person name="Yang X."/>
            <person name="Jeffery I.B."/>
            <person name="Cooney J.C."/>
            <person name="Kagawa T.F."/>
            <person name="Liu W."/>
            <person name="Song Y."/>
            <person name="Salvetti E."/>
            <person name="Wrobel A."/>
            <person name="Rasinkangas P."/>
            <person name="Parkhill J."/>
            <person name="Rea M.C."/>
            <person name="O'Sullivan O."/>
            <person name="Ritari J."/>
            <person name="Douillard F.P."/>
            <person name="Paul Ross R."/>
            <person name="Yang R."/>
            <person name="Briner A.E."/>
            <person name="Felis G.E."/>
            <person name="de Vos W.M."/>
            <person name="Barrangou R."/>
            <person name="Klaenhammer T.R."/>
            <person name="Caufield P.W."/>
            <person name="Cui Y."/>
            <person name="Zhang H."/>
            <person name="O'Toole P.W."/>
        </authorList>
    </citation>
    <scope>NUCLEOTIDE SEQUENCE [LARGE SCALE GENOMIC DNA]</scope>
    <source>
        <strain evidence="6 7">DSM 20587</strain>
    </source>
</reference>
<evidence type="ECO:0000313" key="7">
    <source>
        <dbReference type="Proteomes" id="UP000051164"/>
    </source>
</evidence>
<comment type="caution">
    <text evidence="6">The sequence shown here is derived from an EMBL/GenBank/DDBJ whole genome shotgun (WGS) entry which is preliminary data.</text>
</comment>
<dbReference type="Gene3D" id="1.10.340.30">
    <property type="entry name" value="Hypothetical protein, domain 2"/>
    <property type="match status" value="1"/>
</dbReference>
<dbReference type="PIRSF" id="PIRSF001435">
    <property type="entry name" value="Nth"/>
    <property type="match status" value="1"/>
</dbReference>
<dbReference type="EMBL" id="AYYV01000016">
    <property type="protein sequence ID" value="KRM53568.1"/>
    <property type="molecule type" value="Genomic_DNA"/>
</dbReference>
<organism evidence="6 7">
    <name type="scientific">Lentilactobacillus kefiri DSM 20587 = JCM 5818</name>
    <dbReference type="NCBI Taxonomy" id="1423764"/>
    <lineage>
        <taxon>Bacteria</taxon>
        <taxon>Bacillati</taxon>
        <taxon>Bacillota</taxon>
        <taxon>Bacilli</taxon>
        <taxon>Lactobacillales</taxon>
        <taxon>Lactobacillaceae</taxon>
        <taxon>Lentilactobacillus</taxon>
    </lineage>
</organism>
<dbReference type="GO" id="GO:0051539">
    <property type="term" value="F:4 iron, 4 sulfur cluster binding"/>
    <property type="evidence" value="ECO:0007669"/>
    <property type="project" value="UniProtKB-KW"/>
</dbReference>
<keyword evidence="4" id="KW-0411">Iron-sulfur</keyword>
<dbReference type="GO" id="GO:0006284">
    <property type="term" value="P:base-excision repair"/>
    <property type="evidence" value="ECO:0007669"/>
    <property type="project" value="InterPro"/>
</dbReference>
<dbReference type="GO" id="GO:0003824">
    <property type="term" value="F:catalytic activity"/>
    <property type="evidence" value="ECO:0007669"/>
    <property type="project" value="InterPro"/>
</dbReference>
<dbReference type="Proteomes" id="UP000051164">
    <property type="component" value="Unassembled WGS sequence"/>
</dbReference>
<dbReference type="AlphaFoldDB" id="A0A8E1RJU0"/>
<dbReference type="SMART" id="SM00478">
    <property type="entry name" value="ENDO3c"/>
    <property type="match status" value="1"/>
</dbReference>
<sequence length="228" mass="26562">MKLIRRIVMINPIPLYKVMYQQMGPQHWWPADTKMEIVIGAILVQNTNWNNVDMALANLRDETNLDVKQILALPLEQIQELIRPSGFYVNKSRSLIGVLKWFDHFNCDFPTMVKHYGPSLRKTILTLRGVGEETADSLLVYVFDQPAFISDKYTRTLFTYLGYRGLTNYAKLQKRIALPASFTYQDAQEFHGLLDEFGKRHLKSRKQFSQSFLAGFDRQKMTFKKGSR</sequence>
<feature type="domain" description="HhH-GPD" evidence="5">
    <location>
        <begin position="43"/>
        <end position="200"/>
    </location>
</feature>
<gene>
    <name evidence="6" type="ORF">FC95_GL000801</name>
</gene>
<dbReference type="Gene3D" id="1.10.1670.10">
    <property type="entry name" value="Helix-hairpin-Helix base-excision DNA repair enzymes (C-terminal)"/>
    <property type="match status" value="1"/>
</dbReference>
<dbReference type="InterPro" id="IPR003265">
    <property type="entry name" value="HhH-GPD_domain"/>
</dbReference>
<dbReference type="PANTHER" id="PTHR10359">
    <property type="entry name" value="A/G-SPECIFIC ADENINE GLYCOSYLASE/ENDONUCLEASE III"/>
    <property type="match status" value="1"/>
</dbReference>
<protein>
    <submittedName>
        <fullName evidence="6">HhH-GPD family protein</fullName>
    </submittedName>
</protein>
<evidence type="ECO:0000313" key="6">
    <source>
        <dbReference type="EMBL" id="KRM53568.1"/>
    </source>
</evidence>
<keyword evidence="1" id="KW-0004">4Fe-4S</keyword>
<evidence type="ECO:0000259" key="5">
    <source>
        <dbReference type="SMART" id="SM00478"/>
    </source>
</evidence>